<keyword evidence="2" id="KW-1185">Reference proteome</keyword>
<gene>
    <name evidence="1" type="ORF">K1X11_005265</name>
</gene>
<proteinExistence type="predicted"/>
<reference evidence="1 2" key="2">
    <citation type="submission" date="2023-12" db="EMBL/GenBank/DDBJ databases">
        <title>Description of an unclassified Opitutus bacterium of Verrucomicrobiota.</title>
        <authorList>
            <person name="Zhang D.-F."/>
        </authorList>
    </citation>
    <scope>NUCLEOTIDE SEQUENCE [LARGE SCALE GENOMIC DNA]</scope>
    <source>
        <strain evidence="1 2">WL0086</strain>
    </source>
</reference>
<name>A0ABZ1CB40_9BACT</name>
<dbReference type="EMBL" id="CP139781">
    <property type="protein sequence ID" value="WRQ88804.1"/>
    <property type="molecule type" value="Genomic_DNA"/>
</dbReference>
<accession>A0ABZ1CB40</accession>
<dbReference type="RefSeq" id="WP_225919553.1">
    <property type="nucleotide sequence ID" value="NZ_CP139781.1"/>
</dbReference>
<evidence type="ECO:0008006" key="3">
    <source>
        <dbReference type="Google" id="ProtNLM"/>
    </source>
</evidence>
<organism evidence="1 2">
    <name type="scientific">Actomonas aquatica</name>
    <dbReference type="NCBI Taxonomy" id="2866162"/>
    <lineage>
        <taxon>Bacteria</taxon>
        <taxon>Pseudomonadati</taxon>
        <taxon>Verrucomicrobiota</taxon>
        <taxon>Opitutia</taxon>
        <taxon>Opitutales</taxon>
        <taxon>Opitutaceae</taxon>
        <taxon>Actomonas</taxon>
    </lineage>
</organism>
<evidence type="ECO:0000313" key="1">
    <source>
        <dbReference type="EMBL" id="WRQ88804.1"/>
    </source>
</evidence>
<sequence>MSSMFEFGWWNRDPEEGKYEVKASFRGGVLSFRRHQGHHTLWQDHTPSQDDYDRLLKEAEKRVPRRLISPKQMKQLEELVARERDRRL</sequence>
<evidence type="ECO:0000313" key="2">
    <source>
        <dbReference type="Proteomes" id="UP000738431"/>
    </source>
</evidence>
<reference evidence="1 2" key="1">
    <citation type="submission" date="2021-08" db="EMBL/GenBank/DDBJ databases">
        <authorList>
            <person name="Zhang D."/>
            <person name="Zhang A."/>
            <person name="Wang L."/>
        </authorList>
    </citation>
    <scope>NUCLEOTIDE SEQUENCE [LARGE SCALE GENOMIC DNA]</scope>
    <source>
        <strain evidence="1 2">WL0086</strain>
    </source>
</reference>
<dbReference type="Proteomes" id="UP000738431">
    <property type="component" value="Chromosome"/>
</dbReference>
<protein>
    <recommendedName>
        <fullName evidence="3">Addiction module toxin RelE</fullName>
    </recommendedName>
</protein>